<evidence type="ECO:0000256" key="2">
    <source>
        <dbReference type="ARBA" id="ARBA00005334"/>
    </source>
</evidence>
<dbReference type="Pfam" id="PF14629">
    <property type="entry name" value="ORC4_C"/>
    <property type="match status" value="1"/>
</dbReference>
<dbReference type="EMBL" id="KV424105">
    <property type="protein sequence ID" value="KZT51483.1"/>
    <property type="molecule type" value="Genomic_DNA"/>
</dbReference>
<evidence type="ECO:0000259" key="8">
    <source>
        <dbReference type="Pfam" id="PF14629"/>
    </source>
</evidence>
<dbReference type="PANTHER" id="PTHR12087:SF0">
    <property type="entry name" value="ORIGIN RECOGNITION COMPLEX SUBUNIT 4"/>
    <property type="match status" value="1"/>
</dbReference>
<feature type="compositionally biased region" description="Pro residues" evidence="6">
    <location>
        <begin position="1"/>
        <end position="12"/>
    </location>
</feature>
<proteinExistence type="inferred from homology"/>
<dbReference type="STRING" id="1353952.A0A165CVN0"/>
<sequence>MHTPPAAQPPALQPLELESESDSPPAALLSLFAGTVERGEGNSCLVLGPQGCGKTRAVEQALQALSGQPIVVRLSGLTHPDDRSALRELQRQVLCSLGQRTPSPERAADAPEDAPEEEDETAPFASLPPLPRPLIVLLSEFDVFCMRPRQALLYVLLDAVQSLRGGGLGIAVVGMTARLDCVNLLEKRVKSRFSHRIVRVCPALSVEEYVGRAREALLLPELLAAGREEDRKEWAELWKRNVDGILGDTQAVTLLRQTMELVQDMRVLQRVLTDAVAHLTPASPWLTVPLLAAAIAAQRGPSAFPHLPDLSAAALGLLIAVYQIGSAGHDVFTFQHLEHTYRAFARDHSGALGQGNAPAAFDELVRIKAFTPAALPFAPAMREFSKYRCAVGRHEIEEAVRKGGSTGIRKWLKQWSTGH</sequence>
<name>A0A165CVN0_9BASI</name>
<keyword evidence="4" id="KW-0238">DNA-binding</keyword>
<dbReference type="InterPro" id="IPR027417">
    <property type="entry name" value="P-loop_NTPase"/>
</dbReference>
<evidence type="ECO:0000256" key="6">
    <source>
        <dbReference type="SAM" id="MobiDB-lite"/>
    </source>
</evidence>
<reference evidence="9 10" key="1">
    <citation type="journal article" date="2016" name="Mol. Biol. Evol.">
        <title>Comparative Genomics of Early-Diverging Mushroom-Forming Fungi Provides Insights into the Origins of Lignocellulose Decay Capabilities.</title>
        <authorList>
            <person name="Nagy L.G."/>
            <person name="Riley R."/>
            <person name="Tritt A."/>
            <person name="Adam C."/>
            <person name="Daum C."/>
            <person name="Floudas D."/>
            <person name="Sun H."/>
            <person name="Yadav J.S."/>
            <person name="Pangilinan J."/>
            <person name="Larsson K.H."/>
            <person name="Matsuura K."/>
            <person name="Barry K."/>
            <person name="Labutti K."/>
            <person name="Kuo R."/>
            <person name="Ohm R.A."/>
            <person name="Bhattacharya S.S."/>
            <person name="Shirouzu T."/>
            <person name="Yoshinaga Y."/>
            <person name="Martin F.M."/>
            <person name="Grigoriev I.V."/>
            <person name="Hibbett D.S."/>
        </authorList>
    </citation>
    <scope>NUCLEOTIDE SEQUENCE [LARGE SCALE GENOMIC DNA]</scope>
    <source>
        <strain evidence="9 10">HHB12733</strain>
    </source>
</reference>
<keyword evidence="10" id="KW-1185">Reference proteome</keyword>
<dbReference type="GO" id="GO:0003688">
    <property type="term" value="F:DNA replication origin binding"/>
    <property type="evidence" value="ECO:0007669"/>
    <property type="project" value="TreeGrafter"/>
</dbReference>
<feature type="region of interest" description="Disordered" evidence="6">
    <location>
        <begin position="1"/>
        <end position="23"/>
    </location>
</feature>
<gene>
    <name evidence="9" type="ORF">CALCODRAFT_443002</name>
</gene>
<comment type="subcellular location">
    <subcellularLocation>
        <location evidence="1">Nucleus</location>
    </subcellularLocation>
</comment>
<dbReference type="OrthoDB" id="343623at2759"/>
<comment type="similarity">
    <text evidence="2">Belongs to the ORC4 family.</text>
</comment>
<protein>
    <submittedName>
        <fullName evidence="9">Uncharacterized protein</fullName>
    </submittedName>
</protein>
<dbReference type="InterPro" id="IPR041664">
    <property type="entry name" value="AAA_16"/>
</dbReference>
<dbReference type="Proteomes" id="UP000076842">
    <property type="component" value="Unassembled WGS sequence"/>
</dbReference>
<dbReference type="InParanoid" id="A0A165CVN0"/>
<evidence type="ECO:0000256" key="1">
    <source>
        <dbReference type="ARBA" id="ARBA00004123"/>
    </source>
</evidence>
<feature type="domain" description="Origin recognition complex subunit 4 C-terminal" evidence="8">
    <location>
        <begin position="216"/>
        <end position="400"/>
    </location>
</feature>
<feature type="region of interest" description="Disordered" evidence="6">
    <location>
        <begin position="97"/>
        <end position="126"/>
    </location>
</feature>
<dbReference type="AlphaFoldDB" id="A0A165CVN0"/>
<dbReference type="GO" id="GO:0006270">
    <property type="term" value="P:DNA replication initiation"/>
    <property type="evidence" value="ECO:0007669"/>
    <property type="project" value="TreeGrafter"/>
</dbReference>
<evidence type="ECO:0000259" key="7">
    <source>
        <dbReference type="Pfam" id="PF13191"/>
    </source>
</evidence>
<accession>A0A165CVN0</accession>
<dbReference type="Pfam" id="PF13191">
    <property type="entry name" value="AAA_16"/>
    <property type="match status" value="1"/>
</dbReference>
<feature type="domain" description="Orc1-like AAA ATPase" evidence="7">
    <location>
        <begin position="27"/>
        <end position="164"/>
    </location>
</feature>
<dbReference type="Gene3D" id="3.40.50.300">
    <property type="entry name" value="P-loop containing nucleotide triphosphate hydrolases"/>
    <property type="match status" value="1"/>
</dbReference>
<dbReference type="GO" id="GO:0005664">
    <property type="term" value="C:nuclear origin of replication recognition complex"/>
    <property type="evidence" value="ECO:0007669"/>
    <property type="project" value="TreeGrafter"/>
</dbReference>
<feature type="compositionally biased region" description="Acidic residues" evidence="6">
    <location>
        <begin position="110"/>
        <end position="121"/>
    </location>
</feature>
<dbReference type="InterPro" id="IPR016527">
    <property type="entry name" value="ORC4"/>
</dbReference>
<keyword evidence="3" id="KW-0235">DNA replication</keyword>
<evidence type="ECO:0000256" key="4">
    <source>
        <dbReference type="ARBA" id="ARBA00023125"/>
    </source>
</evidence>
<evidence type="ECO:0000256" key="5">
    <source>
        <dbReference type="ARBA" id="ARBA00023242"/>
    </source>
</evidence>
<organism evidence="9 10">
    <name type="scientific">Calocera cornea HHB12733</name>
    <dbReference type="NCBI Taxonomy" id="1353952"/>
    <lineage>
        <taxon>Eukaryota</taxon>
        <taxon>Fungi</taxon>
        <taxon>Dikarya</taxon>
        <taxon>Basidiomycota</taxon>
        <taxon>Agaricomycotina</taxon>
        <taxon>Dacrymycetes</taxon>
        <taxon>Dacrymycetales</taxon>
        <taxon>Dacrymycetaceae</taxon>
        <taxon>Calocera</taxon>
    </lineage>
</organism>
<evidence type="ECO:0000313" key="10">
    <source>
        <dbReference type="Proteomes" id="UP000076842"/>
    </source>
</evidence>
<keyword evidence="5" id="KW-0539">Nucleus</keyword>
<dbReference type="PANTHER" id="PTHR12087">
    <property type="entry name" value="ORIGIN RECOGNITION COMPLEX SUBUNIT 4"/>
    <property type="match status" value="1"/>
</dbReference>
<dbReference type="InterPro" id="IPR032705">
    <property type="entry name" value="ORC4_C"/>
</dbReference>
<evidence type="ECO:0000256" key="3">
    <source>
        <dbReference type="ARBA" id="ARBA00022705"/>
    </source>
</evidence>
<dbReference type="SUPFAM" id="SSF52540">
    <property type="entry name" value="P-loop containing nucleoside triphosphate hydrolases"/>
    <property type="match status" value="1"/>
</dbReference>
<evidence type="ECO:0000313" key="9">
    <source>
        <dbReference type="EMBL" id="KZT51483.1"/>
    </source>
</evidence>